<keyword evidence="2" id="KW-0540">Nuclease</keyword>
<name>A0A0K8R7J1_IXORI</name>
<evidence type="ECO:0000313" key="2">
    <source>
        <dbReference type="EMBL" id="JAA66459.1"/>
    </source>
</evidence>
<sequence length="89" mass="10115">MISLPVSPLLLAFLLTTCVIYKDTFNDSDISALQTDINIITQWCNDWLMELNISRQINICPSYSLNNSTLLPVSSYEYVGVHISKDLSW</sequence>
<keyword evidence="2" id="KW-0255">Endonuclease</keyword>
<feature type="signal peptide" evidence="1">
    <location>
        <begin position="1"/>
        <end position="24"/>
    </location>
</feature>
<dbReference type="GO" id="GO:0004519">
    <property type="term" value="F:endonuclease activity"/>
    <property type="evidence" value="ECO:0007669"/>
    <property type="project" value="UniProtKB-KW"/>
</dbReference>
<feature type="chain" id="PRO_5005516135" evidence="1">
    <location>
        <begin position="25"/>
        <end position="89"/>
    </location>
</feature>
<accession>A0A0K8R7J1</accession>
<organism evidence="2">
    <name type="scientific">Ixodes ricinus</name>
    <name type="common">Common tick</name>
    <name type="synonym">Acarus ricinus</name>
    <dbReference type="NCBI Taxonomy" id="34613"/>
    <lineage>
        <taxon>Eukaryota</taxon>
        <taxon>Metazoa</taxon>
        <taxon>Ecdysozoa</taxon>
        <taxon>Arthropoda</taxon>
        <taxon>Chelicerata</taxon>
        <taxon>Arachnida</taxon>
        <taxon>Acari</taxon>
        <taxon>Parasitiformes</taxon>
        <taxon>Ixodida</taxon>
        <taxon>Ixodoidea</taxon>
        <taxon>Ixodidae</taxon>
        <taxon>Ixodinae</taxon>
        <taxon>Ixodes</taxon>
    </lineage>
</organism>
<reference evidence="2" key="1">
    <citation type="submission" date="2012-12" db="EMBL/GenBank/DDBJ databases">
        <title>Identification and characterization of a phenylalanine ammonia-lyase gene family in Isatis indigotica Fort.</title>
        <authorList>
            <person name="Liu Q."/>
            <person name="Chen J."/>
            <person name="Zhou X."/>
            <person name="Di P."/>
            <person name="Xiao Y."/>
            <person name="Xuan H."/>
            <person name="Zhang L."/>
            <person name="Chen W."/>
        </authorList>
    </citation>
    <scope>NUCLEOTIDE SEQUENCE</scope>
    <source>
        <tissue evidence="2">Salivary gland</tissue>
    </source>
</reference>
<proteinExistence type="evidence at transcript level"/>
<dbReference type="AlphaFoldDB" id="A0A0K8R7J1"/>
<protein>
    <submittedName>
        <fullName evidence="2">Putative endonuclease/reverse transcript</fullName>
    </submittedName>
</protein>
<keyword evidence="1" id="KW-0732">Signal</keyword>
<dbReference type="EMBL" id="GADI01007349">
    <property type="protein sequence ID" value="JAA66459.1"/>
    <property type="molecule type" value="mRNA"/>
</dbReference>
<keyword evidence="2" id="KW-0378">Hydrolase</keyword>
<evidence type="ECO:0000256" key="1">
    <source>
        <dbReference type="SAM" id="SignalP"/>
    </source>
</evidence>